<dbReference type="GO" id="GO:0043565">
    <property type="term" value="F:sequence-specific DNA binding"/>
    <property type="evidence" value="ECO:0007669"/>
    <property type="project" value="InterPro"/>
</dbReference>
<dbReference type="PRINTS" id="PR00032">
    <property type="entry name" value="HTHARAC"/>
</dbReference>
<dbReference type="InterPro" id="IPR020449">
    <property type="entry name" value="Tscrpt_reg_AraC-type_HTH"/>
</dbReference>
<dbReference type="InterPro" id="IPR037923">
    <property type="entry name" value="HTH-like"/>
</dbReference>
<accession>A0A1X7H5P9</accession>
<dbReference type="InterPro" id="IPR018060">
    <property type="entry name" value="HTH_AraC"/>
</dbReference>
<dbReference type="SMART" id="SM00342">
    <property type="entry name" value="HTH_ARAC"/>
    <property type="match status" value="1"/>
</dbReference>
<dbReference type="AlphaFoldDB" id="A0A1X7H5P9"/>
<proteinExistence type="predicted"/>
<dbReference type="RefSeq" id="WP_208918618.1">
    <property type="nucleotide sequence ID" value="NZ_LT840184.1"/>
</dbReference>
<dbReference type="InterPro" id="IPR018062">
    <property type="entry name" value="HTH_AraC-typ_CS"/>
</dbReference>
<gene>
    <name evidence="5" type="ORF">SAMN05661091_1734</name>
</gene>
<evidence type="ECO:0000313" key="6">
    <source>
        <dbReference type="Proteomes" id="UP000192940"/>
    </source>
</evidence>
<evidence type="ECO:0000259" key="4">
    <source>
        <dbReference type="PROSITE" id="PS01124"/>
    </source>
</evidence>
<dbReference type="SUPFAM" id="SSF46689">
    <property type="entry name" value="Homeodomain-like"/>
    <property type="match status" value="1"/>
</dbReference>
<keyword evidence="2 5" id="KW-0238">DNA-binding</keyword>
<dbReference type="PROSITE" id="PS00041">
    <property type="entry name" value="HTH_ARAC_FAMILY_1"/>
    <property type="match status" value="1"/>
</dbReference>
<dbReference type="SUPFAM" id="SSF51215">
    <property type="entry name" value="Regulatory protein AraC"/>
    <property type="match status" value="1"/>
</dbReference>
<name>A0A1X7H5P9_9BACL</name>
<dbReference type="PANTHER" id="PTHR43280:SF31">
    <property type="entry name" value="TRANSCRIPTIONAL REGULATORY PROTEIN"/>
    <property type="match status" value="1"/>
</dbReference>
<keyword evidence="3" id="KW-0804">Transcription</keyword>
<dbReference type="GO" id="GO:0003700">
    <property type="term" value="F:DNA-binding transcription factor activity"/>
    <property type="evidence" value="ECO:0007669"/>
    <property type="project" value="InterPro"/>
</dbReference>
<dbReference type="PROSITE" id="PS01124">
    <property type="entry name" value="HTH_ARAC_FAMILY_2"/>
    <property type="match status" value="1"/>
</dbReference>
<dbReference type="EMBL" id="LT840184">
    <property type="protein sequence ID" value="SMF79593.1"/>
    <property type="molecule type" value="Genomic_DNA"/>
</dbReference>
<dbReference type="InterPro" id="IPR009057">
    <property type="entry name" value="Homeodomain-like_sf"/>
</dbReference>
<evidence type="ECO:0000256" key="1">
    <source>
        <dbReference type="ARBA" id="ARBA00023015"/>
    </source>
</evidence>
<evidence type="ECO:0000256" key="2">
    <source>
        <dbReference type="ARBA" id="ARBA00023125"/>
    </source>
</evidence>
<evidence type="ECO:0000313" key="5">
    <source>
        <dbReference type="EMBL" id="SMF79593.1"/>
    </source>
</evidence>
<reference evidence="5 6" key="1">
    <citation type="submission" date="2017-04" db="EMBL/GenBank/DDBJ databases">
        <authorList>
            <person name="Afonso C.L."/>
            <person name="Miller P.J."/>
            <person name="Scott M.A."/>
            <person name="Spackman E."/>
            <person name="Goraichik I."/>
            <person name="Dimitrov K.M."/>
            <person name="Suarez D.L."/>
            <person name="Swayne D.E."/>
        </authorList>
    </citation>
    <scope>NUCLEOTIDE SEQUENCE [LARGE SCALE GENOMIC DNA]</scope>
    <source>
        <strain evidence="5 6">N3/975</strain>
    </source>
</reference>
<dbReference type="STRING" id="1313296.SAMN05661091_1734"/>
<dbReference type="Gene3D" id="1.10.10.60">
    <property type="entry name" value="Homeodomain-like"/>
    <property type="match status" value="1"/>
</dbReference>
<dbReference type="PANTHER" id="PTHR43280">
    <property type="entry name" value="ARAC-FAMILY TRANSCRIPTIONAL REGULATOR"/>
    <property type="match status" value="1"/>
</dbReference>
<dbReference type="Pfam" id="PF02311">
    <property type="entry name" value="AraC_binding"/>
    <property type="match status" value="1"/>
</dbReference>
<dbReference type="Pfam" id="PF12833">
    <property type="entry name" value="HTH_18"/>
    <property type="match status" value="1"/>
</dbReference>
<keyword evidence="1" id="KW-0805">Transcription regulation</keyword>
<sequence length="286" mass="33129">MTKYMDYMISSHPIRVFNPMIDSSKQKIKSLTVINAGHLPGRTLQRKDAKFHNWAFVMITGGSGYYQVNGGEIQKVEAGSWFCLFPGASFDYGPYTDGHWDEYYFTVDGYRVIEWLEHWLPNPEMIKKATFDDSLIHRMEMMFMLIDSGVPSNMDRAALILEAFLYDLVSQSDRSELNNRESFVVKVIDDISQSLYMKQEPADMASRHHISVSTLRRIVHEYTGYPLNEFLHRLKAAEAKNILLNTELTVKEIGEALGYKDTFYFSRVFKRITGVSPRIYRDRVGQ</sequence>
<dbReference type="InterPro" id="IPR003313">
    <property type="entry name" value="AraC-bd"/>
</dbReference>
<organism evidence="5 6">
    <name type="scientific">Paenibacillus uliginis N3/975</name>
    <dbReference type="NCBI Taxonomy" id="1313296"/>
    <lineage>
        <taxon>Bacteria</taxon>
        <taxon>Bacillati</taxon>
        <taxon>Bacillota</taxon>
        <taxon>Bacilli</taxon>
        <taxon>Bacillales</taxon>
        <taxon>Paenibacillaceae</taxon>
        <taxon>Paenibacillus</taxon>
    </lineage>
</organism>
<protein>
    <submittedName>
        <fullName evidence="5">AraC-type DNA-binding protein</fullName>
    </submittedName>
</protein>
<keyword evidence="6" id="KW-1185">Reference proteome</keyword>
<feature type="domain" description="HTH araC/xylS-type" evidence="4">
    <location>
        <begin position="185"/>
        <end position="283"/>
    </location>
</feature>
<evidence type="ECO:0000256" key="3">
    <source>
        <dbReference type="ARBA" id="ARBA00023163"/>
    </source>
</evidence>
<dbReference type="Proteomes" id="UP000192940">
    <property type="component" value="Chromosome I"/>
</dbReference>